<evidence type="ECO:0000259" key="2">
    <source>
        <dbReference type="Pfam" id="PF13175"/>
    </source>
</evidence>
<dbReference type="RefSeq" id="WP_323194669.1">
    <property type="nucleotide sequence ID" value="NZ_JAYGHG010000003.1"/>
</dbReference>
<dbReference type="PANTHER" id="PTHR43581:SF2">
    <property type="entry name" value="EXCINUCLEASE ATPASE SUBUNIT"/>
    <property type="match status" value="1"/>
</dbReference>
<evidence type="ECO:0000313" key="3">
    <source>
        <dbReference type="EMBL" id="MEA5580325.1"/>
    </source>
</evidence>
<name>A0ABU5U9W8_9CYAN</name>
<comment type="caution">
    <text evidence="3">The sequence shown here is derived from an EMBL/GenBank/DDBJ whole genome shotgun (WGS) entry which is preliminary data.</text>
</comment>
<feature type="domain" description="DUF3696" evidence="1">
    <location>
        <begin position="581"/>
        <end position="623"/>
    </location>
</feature>
<protein>
    <submittedName>
        <fullName evidence="3">DUF3696 domain-containing protein</fullName>
    </submittedName>
</protein>
<dbReference type="Gene3D" id="3.40.50.300">
    <property type="entry name" value="P-loop containing nucleotide triphosphate hydrolases"/>
    <property type="match status" value="1"/>
</dbReference>
<dbReference type="SUPFAM" id="SSF52540">
    <property type="entry name" value="P-loop containing nucleoside triphosphate hydrolases"/>
    <property type="match status" value="1"/>
</dbReference>
<feature type="domain" description="Endonuclease GajA/Old nuclease/RecF-like AAA" evidence="2">
    <location>
        <begin position="1"/>
        <end position="565"/>
    </location>
</feature>
<dbReference type="Pfam" id="PF13175">
    <property type="entry name" value="AAA_15"/>
    <property type="match status" value="1"/>
</dbReference>
<dbReference type="InterPro" id="IPR027417">
    <property type="entry name" value="P-loop_NTPase"/>
</dbReference>
<organism evidence="3 4">
    <name type="scientific">Nodularia harveyana UHCC-0300</name>
    <dbReference type="NCBI Taxonomy" id="2974287"/>
    <lineage>
        <taxon>Bacteria</taxon>
        <taxon>Bacillati</taxon>
        <taxon>Cyanobacteriota</taxon>
        <taxon>Cyanophyceae</taxon>
        <taxon>Nostocales</taxon>
        <taxon>Nodulariaceae</taxon>
        <taxon>Nodularia</taxon>
    </lineage>
</organism>
<dbReference type="EMBL" id="JAYGHG010000003">
    <property type="protein sequence ID" value="MEA5580325.1"/>
    <property type="molecule type" value="Genomic_DNA"/>
</dbReference>
<gene>
    <name evidence="3" type="ORF">VB620_03100</name>
</gene>
<dbReference type="InterPro" id="IPR051396">
    <property type="entry name" value="Bact_Antivir_Def_Nuclease"/>
</dbReference>
<dbReference type="Proteomes" id="UP001302120">
    <property type="component" value="Unassembled WGS sequence"/>
</dbReference>
<reference evidence="3 4" key="1">
    <citation type="submission" date="2023-12" db="EMBL/GenBank/DDBJ databases">
        <title>Baltic Sea Cyanobacteria.</title>
        <authorList>
            <person name="Delbaje E."/>
            <person name="Fewer D.P."/>
            <person name="Shishido T.K."/>
        </authorList>
    </citation>
    <scope>NUCLEOTIDE SEQUENCE [LARGE SCALE GENOMIC DNA]</scope>
    <source>
        <strain evidence="3 4">UHCC-0300</strain>
    </source>
</reference>
<evidence type="ECO:0000259" key="1">
    <source>
        <dbReference type="Pfam" id="PF12476"/>
    </source>
</evidence>
<sequence>MIRSWTLEYFKSVFEKTKLEFAPLTIFSGANSSGKTTIIQSLLLTTQTLQNSVNSRPIILNGHIIKMGSFNDIVSNGNKSKSILIDFNLTPIELKKETAIRLLRTYPFRTIQSLKSVNCSFKFSSIISENDQEITQLQLQPRLEECRINVESNIDDKENEEKEIHIIRTNLQLEERLSKYDISDDDNNAQELDILSLMYEVKKPLTLKANRRYYRTPPQNGKPIGVSLAHFLPDQFAIVFDAIEEQENQLLDLLASGNIEQYTLHRLTREFSSNEIQIGTELQKIIINLIRESQIEMNFNAKSRPEHKFITKLDTLHKEFSRNNLVEVYNSLSKEDKKIITRKFQDQLNDIKKSIKSTNQNHENKLAYFPLSEMSNIAVDYIRQFFSHFVKYLGPLRDEPKAIYSLAGTTDSKDIGYRGEHTAAVLEVHSTTKIKYIPSEEFETGNFSPKVIDATLSEAVLNWLKYMGIASHFQTSDKGVLGYELKVAISDTQSLHDLTHVGVGVSQVLPILVQSLLAESGSTLIFEQPELHLHPKVQTRLADFFISMTMLNKQCIVETHSEYLINRLRYLSANSEDNQIHKDVIIYFVEKQGEKSKYRPVRINDFGVIENWPKGFFDESEQNSRAIIKAAMEKRKRNLQKNNI</sequence>
<dbReference type="PANTHER" id="PTHR43581">
    <property type="entry name" value="ATP/GTP PHOSPHATASE"/>
    <property type="match status" value="1"/>
</dbReference>
<dbReference type="InterPro" id="IPR041685">
    <property type="entry name" value="AAA_GajA/Old/RecF-like"/>
</dbReference>
<evidence type="ECO:0000313" key="4">
    <source>
        <dbReference type="Proteomes" id="UP001302120"/>
    </source>
</evidence>
<dbReference type="InterPro" id="IPR022532">
    <property type="entry name" value="DUF3696"/>
</dbReference>
<accession>A0ABU5U9W8</accession>
<keyword evidence="4" id="KW-1185">Reference proteome</keyword>
<dbReference type="Pfam" id="PF12476">
    <property type="entry name" value="DUF3696"/>
    <property type="match status" value="1"/>
</dbReference>
<proteinExistence type="predicted"/>